<dbReference type="Gene3D" id="2.170.130.10">
    <property type="entry name" value="TonB-dependent receptor, plug domain"/>
    <property type="match status" value="1"/>
</dbReference>
<evidence type="ECO:0000256" key="9">
    <source>
        <dbReference type="ARBA" id="ARBA00023237"/>
    </source>
</evidence>
<dbReference type="InterPro" id="IPR012910">
    <property type="entry name" value="Plug_dom"/>
</dbReference>
<evidence type="ECO:0000256" key="6">
    <source>
        <dbReference type="ARBA" id="ARBA00023077"/>
    </source>
</evidence>
<evidence type="ECO:0000313" key="15">
    <source>
        <dbReference type="Proteomes" id="UP001500507"/>
    </source>
</evidence>
<comment type="caution">
    <text evidence="14">The sequence shown here is derived from an EMBL/GenBank/DDBJ whole genome shotgun (WGS) entry which is preliminary data.</text>
</comment>
<dbReference type="Gene3D" id="2.40.170.20">
    <property type="entry name" value="TonB-dependent receptor, beta-barrel domain"/>
    <property type="match status" value="1"/>
</dbReference>
<keyword evidence="9 10" id="KW-0998">Cell outer membrane</keyword>
<comment type="similarity">
    <text evidence="10 11">Belongs to the TonB-dependent receptor family.</text>
</comment>
<keyword evidence="4 10" id="KW-0812">Transmembrane</keyword>
<dbReference type="Pfam" id="PF13715">
    <property type="entry name" value="CarbopepD_reg_2"/>
    <property type="match status" value="1"/>
</dbReference>
<evidence type="ECO:0000256" key="5">
    <source>
        <dbReference type="ARBA" id="ARBA00022729"/>
    </source>
</evidence>
<evidence type="ECO:0000256" key="11">
    <source>
        <dbReference type="RuleBase" id="RU003357"/>
    </source>
</evidence>
<reference evidence="15" key="1">
    <citation type="journal article" date="2019" name="Int. J. Syst. Evol. Microbiol.">
        <title>The Global Catalogue of Microorganisms (GCM) 10K type strain sequencing project: providing services to taxonomists for standard genome sequencing and annotation.</title>
        <authorList>
            <consortium name="The Broad Institute Genomics Platform"/>
            <consortium name="The Broad Institute Genome Sequencing Center for Infectious Disease"/>
            <person name="Wu L."/>
            <person name="Ma J."/>
        </authorList>
    </citation>
    <scope>NUCLEOTIDE SEQUENCE [LARGE SCALE GENOMIC DNA]</scope>
    <source>
        <strain evidence="15">JCM 16082</strain>
    </source>
</reference>
<keyword evidence="6 11" id="KW-0798">TonB box</keyword>
<dbReference type="Pfam" id="PF07715">
    <property type="entry name" value="Plug"/>
    <property type="match status" value="1"/>
</dbReference>
<dbReference type="PROSITE" id="PS52016">
    <property type="entry name" value="TONB_DEPENDENT_REC_3"/>
    <property type="match status" value="1"/>
</dbReference>
<evidence type="ECO:0000259" key="13">
    <source>
        <dbReference type="Pfam" id="PF07715"/>
    </source>
</evidence>
<dbReference type="InterPro" id="IPR023996">
    <property type="entry name" value="TonB-dep_OMP_SusC/RagA"/>
</dbReference>
<evidence type="ECO:0000259" key="12">
    <source>
        <dbReference type="Pfam" id="PF00593"/>
    </source>
</evidence>
<sequence>MIPAYFFAQTTVTGTVTEEGSNMPIPGVNVIIKDSTTGTTTDFDGNYSLDNVNQGDVLVFSYVGYLTREIAFTGQTSINVALPLDAAVLDEVVLVGYGSTTKKDLTGSVTSITTEDFNEGNIVTAENLLAGRAAGVQIITDGAPGGGANIQIRGATSLNAGSAPLIVVDGLPLQGGTADGSRSFLSTLNPNDIKSFNILKDASATAIYGNRASGGVIIIETKKGTSTLNATFDQLYNVNVLPNLIENFSASEYRNIISDRFPERLSELGEFNTDWQRAIYQQKLGSITNASVSGSIANILPARLSMNLTNQPGARKTSEFQRYTSSLALNPTFFDGNLRFDLNANYAIEENRFADAVERGSLTFDPTQPIFADGLNVGAGFFEYTNPDGTLAAANAPKNPLALLDLRNNRSNVKRLFGNLKTTVKFPWVEGLSATLNLGFDETRTRGTNELDRRSAAGVRLEIDGQETLVGSKTDYADYRRNRNLNATLNYKTGEDFTVDLTAGYDWQRFDRSGFNSGEQRDLDTDFDNFTEDDVQLLGFLGRANFGYLGKYLVTLNYRYDGTSRFSEDNRWDGFAGGSLAWNIAEEEFLKDNSTLSLLKLRLGYGETGNQAINAGTLFLNRYRFSQGTSQYIFGGETFPVAVPLVFNPDIRWEKQTEYNIGLDYGLFADRIIGSFDIFQRNTTDLIVFSQLEEGNNFSNRVDRNVGELETRGFEANVDIALVQKSDFNWNVNYNFTYLDQEIVDLDGDIFEVGGISGGTGLNIQVQQEGVWPNSFLVYNQLYDDNGNPIQGAFSDLNGDGIINADDRYVYQNPSANVIMGFQSQLNYKNLDFSFNLRANLNNYVYNNVESDLAEYRALLNNNFLGNIPTSVLNSNFESTDGNQIFSDYYVRNASFLRMDNVTLGYTFDISEKRNSKMRLSTGVQNVFVLTDYNGLDPEISGGIDNTIYPRARTYLFGIRYTY</sequence>
<proteinExistence type="inferred from homology"/>
<comment type="subcellular location">
    <subcellularLocation>
        <location evidence="1 10">Cell outer membrane</location>
        <topology evidence="1 10">Multi-pass membrane protein</topology>
    </subcellularLocation>
</comment>
<dbReference type="NCBIfam" id="TIGR04057">
    <property type="entry name" value="SusC_RagA_signa"/>
    <property type="match status" value="1"/>
</dbReference>
<feature type="domain" description="TonB-dependent receptor plug" evidence="13">
    <location>
        <begin position="102"/>
        <end position="216"/>
    </location>
</feature>
<organism evidence="14 15">
    <name type="scientific">Gangjinia marincola</name>
    <dbReference type="NCBI Taxonomy" id="578463"/>
    <lineage>
        <taxon>Bacteria</taxon>
        <taxon>Pseudomonadati</taxon>
        <taxon>Bacteroidota</taxon>
        <taxon>Flavobacteriia</taxon>
        <taxon>Flavobacteriales</taxon>
        <taxon>Flavobacteriaceae</taxon>
        <taxon>Gangjinia</taxon>
    </lineage>
</organism>
<evidence type="ECO:0000256" key="8">
    <source>
        <dbReference type="ARBA" id="ARBA00023170"/>
    </source>
</evidence>
<evidence type="ECO:0000256" key="2">
    <source>
        <dbReference type="ARBA" id="ARBA00022448"/>
    </source>
</evidence>
<dbReference type="InterPro" id="IPR036942">
    <property type="entry name" value="Beta-barrel_TonB_sf"/>
</dbReference>
<dbReference type="NCBIfam" id="TIGR04056">
    <property type="entry name" value="OMP_RagA_SusC"/>
    <property type="match status" value="1"/>
</dbReference>
<evidence type="ECO:0000256" key="10">
    <source>
        <dbReference type="PROSITE-ProRule" id="PRU01360"/>
    </source>
</evidence>
<dbReference type="PANTHER" id="PTHR30069:SF29">
    <property type="entry name" value="HEMOGLOBIN AND HEMOGLOBIN-HAPTOGLOBIN-BINDING PROTEIN 1-RELATED"/>
    <property type="match status" value="1"/>
</dbReference>
<evidence type="ECO:0000256" key="7">
    <source>
        <dbReference type="ARBA" id="ARBA00023136"/>
    </source>
</evidence>
<keyword evidence="8 14" id="KW-0675">Receptor</keyword>
<keyword evidence="2 10" id="KW-0813">Transport</keyword>
<accession>A0ABP3XWE7</accession>
<feature type="domain" description="TonB-dependent receptor-like beta-barrel" evidence="12">
    <location>
        <begin position="374"/>
        <end position="744"/>
    </location>
</feature>
<dbReference type="PANTHER" id="PTHR30069">
    <property type="entry name" value="TONB-DEPENDENT OUTER MEMBRANE RECEPTOR"/>
    <property type="match status" value="1"/>
</dbReference>
<dbReference type="Pfam" id="PF00593">
    <property type="entry name" value="TonB_dep_Rec_b-barrel"/>
    <property type="match status" value="1"/>
</dbReference>
<gene>
    <name evidence="14" type="ORF">GCM10009117_14780</name>
</gene>
<dbReference type="SUPFAM" id="SSF49464">
    <property type="entry name" value="Carboxypeptidase regulatory domain-like"/>
    <property type="match status" value="1"/>
</dbReference>
<dbReference type="SUPFAM" id="SSF56935">
    <property type="entry name" value="Porins"/>
    <property type="match status" value="1"/>
</dbReference>
<dbReference type="InterPro" id="IPR039426">
    <property type="entry name" value="TonB-dep_rcpt-like"/>
</dbReference>
<dbReference type="InterPro" id="IPR008969">
    <property type="entry name" value="CarboxyPept-like_regulatory"/>
</dbReference>
<keyword evidence="3 10" id="KW-1134">Transmembrane beta strand</keyword>
<dbReference type="Proteomes" id="UP001500507">
    <property type="component" value="Unassembled WGS sequence"/>
</dbReference>
<evidence type="ECO:0000256" key="1">
    <source>
        <dbReference type="ARBA" id="ARBA00004571"/>
    </source>
</evidence>
<keyword evidence="15" id="KW-1185">Reference proteome</keyword>
<evidence type="ECO:0000256" key="3">
    <source>
        <dbReference type="ARBA" id="ARBA00022452"/>
    </source>
</evidence>
<dbReference type="InterPro" id="IPR037066">
    <property type="entry name" value="Plug_dom_sf"/>
</dbReference>
<name>A0ABP3XWE7_9FLAO</name>
<dbReference type="EMBL" id="BAAAFG010000014">
    <property type="protein sequence ID" value="GAA0872331.1"/>
    <property type="molecule type" value="Genomic_DNA"/>
</dbReference>
<evidence type="ECO:0000256" key="4">
    <source>
        <dbReference type="ARBA" id="ARBA00022692"/>
    </source>
</evidence>
<dbReference type="InterPro" id="IPR023997">
    <property type="entry name" value="TonB-dep_OMP_SusC/RagA_CS"/>
</dbReference>
<keyword evidence="5" id="KW-0732">Signal</keyword>
<protein>
    <submittedName>
        <fullName evidence="14">TonB-dependent receptor</fullName>
    </submittedName>
</protein>
<dbReference type="InterPro" id="IPR000531">
    <property type="entry name" value="Beta-barrel_TonB"/>
</dbReference>
<dbReference type="Gene3D" id="2.60.40.1120">
    <property type="entry name" value="Carboxypeptidase-like, regulatory domain"/>
    <property type="match status" value="1"/>
</dbReference>
<evidence type="ECO:0000313" key="14">
    <source>
        <dbReference type="EMBL" id="GAA0872331.1"/>
    </source>
</evidence>
<keyword evidence="7 10" id="KW-0472">Membrane</keyword>